<comment type="caution">
    <text evidence="3">The sequence shown here is derived from an EMBL/GenBank/DDBJ whole genome shotgun (WGS) entry which is preliminary data.</text>
</comment>
<keyword evidence="2" id="KW-1133">Transmembrane helix</keyword>
<organism evidence="3 4">
    <name type="scientific">Streptomyces minutiscleroticus</name>
    <dbReference type="NCBI Taxonomy" id="68238"/>
    <lineage>
        <taxon>Bacteria</taxon>
        <taxon>Bacillati</taxon>
        <taxon>Actinomycetota</taxon>
        <taxon>Actinomycetes</taxon>
        <taxon>Kitasatosporales</taxon>
        <taxon>Streptomycetaceae</taxon>
        <taxon>Streptomyces</taxon>
    </lineage>
</organism>
<accession>A0A918K894</accession>
<feature type="transmembrane region" description="Helical" evidence="2">
    <location>
        <begin position="29"/>
        <end position="52"/>
    </location>
</feature>
<evidence type="ECO:0008006" key="5">
    <source>
        <dbReference type="Google" id="ProtNLM"/>
    </source>
</evidence>
<sequence>MARSTHDASPRSGPELESSHMSLSHRPSLLRAAVVALGVTGAVLAPATAALATDEPTRPATEAKPEPTTAPEEGADRDEAAEGTDRTPAKPEPTRAPEDATIPRGGVAAGERPASPAPGSDAALYGTAAGTVLLAGAGTYVLRRRAGAQHNG</sequence>
<keyword evidence="2" id="KW-0812">Transmembrane</keyword>
<keyword evidence="4" id="KW-1185">Reference proteome</keyword>
<name>A0A918K894_9ACTN</name>
<feature type="compositionally biased region" description="Basic and acidic residues" evidence="1">
    <location>
        <begin position="77"/>
        <end position="98"/>
    </location>
</feature>
<dbReference type="RefSeq" id="WP_308435149.1">
    <property type="nucleotide sequence ID" value="NZ_BMVU01000001.1"/>
</dbReference>
<evidence type="ECO:0000313" key="3">
    <source>
        <dbReference type="EMBL" id="GGX54323.1"/>
    </source>
</evidence>
<dbReference type="Proteomes" id="UP000619244">
    <property type="component" value="Unassembled WGS sequence"/>
</dbReference>
<feature type="compositionally biased region" description="Basic and acidic residues" evidence="1">
    <location>
        <begin position="55"/>
        <end position="65"/>
    </location>
</feature>
<protein>
    <recommendedName>
        <fullName evidence="5">Gram-positive cocci surface proteins LPxTG domain-containing protein</fullName>
    </recommendedName>
</protein>
<feature type="region of interest" description="Disordered" evidence="1">
    <location>
        <begin position="1"/>
        <end position="25"/>
    </location>
</feature>
<dbReference type="AlphaFoldDB" id="A0A918K894"/>
<feature type="transmembrane region" description="Helical" evidence="2">
    <location>
        <begin position="122"/>
        <end position="142"/>
    </location>
</feature>
<evidence type="ECO:0000256" key="2">
    <source>
        <dbReference type="SAM" id="Phobius"/>
    </source>
</evidence>
<dbReference type="EMBL" id="BMVU01000001">
    <property type="protein sequence ID" value="GGX54323.1"/>
    <property type="molecule type" value="Genomic_DNA"/>
</dbReference>
<reference evidence="3" key="1">
    <citation type="journal article" date="2014" name="Int. J. Syst. Evol. Microbiol.">
        <title>Complete genome sequence of Corynebacterium casei LMG S-19264T (=DSM 44701T), isolated from a smear-ripened cheese.</title>
        <authorList>
            <consortium name="US DOE Joint Genome Institute (JGI-PGF)"/>
            <person name="Walter F."/>
            <person name="Albersmeier A."/>
            <person name="Kalinowski J."/>
            <person name="Ruckert C."/>
        </authorList>
    </citation>
    <scope>NUCLEOTIDE SEQUENCE</scope>
    <source>
        <strain evidence="3">JCM 4790</strain>
    </source>
</reference>
<feature type="region of interest" description="Disordered" evidence="1">
    <location>
        <begin position="48"/>
        <end position="122"/>
    </location>
</feature>
<gene>
    <name evidence="3" type="ORF">GCM10010358_05410</name>
</gene>
<evidence type="ECO:0000256" key="1">
    <source>
        <dbReference type="SAM" id="MobiDB-lite"/>
    </source>
</evidence>
<evidence type="ECO:0000313" key="4">
    <source>
        <dbReference type="Proteomes" id="UP000619244"/>
    </source>
</evidence>
<keyword evidence="2" id="KW-0472">Membrane</keyword>
<proteinExistence type="predicted"/>
<reference evidence="3" key="2">
    <citation type="submission" date="2020-09" db="EMBL/GenBank/DDBJ databases">
        <authorList>
            <person name="Sun Q."/>
            <person name="Ohkuma M."/>
        </authorList>
    </citation>
    <scope>NUCLEOTIDE SEQUENCE</scope>
    <source>
        <strain evidence="3">JCM 4790</strain>
    </source>
</reference>